<feature type="chain" id="PRO_5030866662" evidence="1">
    <location>
        <begin position="19"/>
        <end position="134"/>
    </location>
</feature>
<name>A0A7R9PAF6_TIMCA</name>
<evidence type="ECO:0000256" key="1">
    <source>
        <dbReference type="SAM" id="SignalP"/>
    </source>
</evidence>
<reference evidence="2" key="1">
    <citation type="submission" date="2020-11" db="EMBL/GenBank/DDBJ databases">
        <authorList>
            <person name="Tran Van P."/>
        </authorList>
    </citation>
    <scope>NUCLEOTIDE SEQUENCE</scope>
</reference>
<protein>
    <submittedName>
        <fullName evidence="2">(California timema) hypothetical protein</fullName>
    </submittedName>
</protein>
<proteinExistence type="predicted"/>
<gene>
    <name evidence="2" type="ORF">TCMB3V08_LOCUS8323</name>
</gene>
<feature type="signal peptide" evidence="1">
    <location>
        <begin position="1"/>
        <end position="18"/>
    </location>
</feature>
<organism evidence="2">
    <name type="scientific">Timema californicum</name>
    <name type="common">California timema</name>
    <name type="synonym">Walking stick</name>
    <dbReference type="NCBI Taxonomy" id="61474"/>
    <lineage>
        <taxon>Eukaryota</taxon>
        <taxon>Metazoa</taxon>
        <taxon>Ecdysozoa</taxon>
        <taxon>Arthropoda</taxon>
        <taxon>Hexapoda</taxon>
        <taxon>Insecta</taxon>
        <taxon>Pterygota</taxon>
        <taxon>Neoptera</taxon>
        <taxon>Polyneoptera</taxon>
        <taxon>Phasmatodea</taxon>
        <taxon>Timematodea</taxon>
        <taxon>Timematoidea</taxon>
        <taxon>Timematidae</taxon>
        <taxon>Timema</taxon>
    </lineage>
</organism>
<dbReference type="EMBL" id="OE183509">
    <property type="protein sequence ID" value="CAD7575740.1"/>
    <property type="molecule type" value="Genomic_DNA"/>
</dbReference>
<sequence length="134" mass="14789">MSVTLRLLLFVFATYVLCLHGARTQSYSGSEELPQITMAVVVDTIFVSMSSKHMSMSVQNYLLLAKRNHLKHVDLQVLSYSTTDADIDKDVTAVVSVSPCSGAWKLHQSLQDHAVLHLAVTDKNSDAFLFQACS</sequence>
<dbReference type="AlphaFoldDB" id="A0A7R9PAF6"/>
<accession>A0A7R9PAF6</accession>
<evidence type="ECO:0000313" key="2">
    <source>
        <dbReference type="EMBL" id="CAD7575740.1"/>
    </source>
</evidence>
<keyword evidence="1" id="KW-0732">Signal</keyword>